<dbReference type="GO" id="GO:0005524">
    <property type="term" value="F:ATP binding"/>
    <property type="evidence" value="ECO:0007669"/>
    <property type="project" value="UniProtKB-UniRule"/>
</dbReference>
<evidence type="ECO:0000256" key="3">
    <source>
        <dbReference type="ARBA" id="ARBA00017144"/>
    </source>
</evidence>
<evidence type="ECO:0000313" key="14">
    <source>
        <dbReference type="Proteomes" id="UP000053051"/>
    </source>
</evidence>
<gene>
    <name evidence="11" type="primary">tmk</name>
    <name evidence="13" type="ORF">RINTHH_20320</name>
</gene>
<reference evidence="13 14" key="1">
    <citation type="submission" date="2012-05" db="EMBL/GenBank/DDBJ databases">
        <authorList>
            <person name="Hilton J."/>
        </authorList>
    </citation>
    <scope>NUCLEOTIDE SEQUENCE [LARGE SCALE GENOMIC DNA]</scope>
    <source>
        <strain evidence="13 14">HH01</strain>
    </source>
</reference>
<evidence type="ECO:0000256" key="10">
    <source>
        <dbReference type="ARBA" id="ARBA00057735"/>
    </source>
</evidence>
<dbReference type="Pfam" id="PF02223">
    <property type="entry name" value="Thymidylate_kin"/>
    <property type="match status" value="1"/>
</dbReference>
<reference evidence="14" key="2">
    <citation type="submission" date="2016-01" db="EMBL/GenBank/DDBJ databases">
        <title>Diatom-associated endosymboitic cyanobacterium lacks core nitrogen metabolism enzymes.</title>
        <authorList>
            <person name="Hilton J.A."/>
            <person name="Foster R.A."/>
            <person name="Tripp H.J."/>
            <person name="Carter B.J."/>
            <person name="Zehr J.P."/>
            <person name="Villareal T.A."/>
        </authorList>
    </citation>
    <scope>NUCLEOTIDE SEQUENCE [LARGE SCALE GENOMIC DNA]</scope>
    <source>
        <strain evidence="14">HH01</strain>
    </source>
</reference>
<dbReference type="HAMAP" id="MF_00165">
    <property type="entry name" value="Thymidylate_kinase"/>
    <property type="match status" value="1"/>
</dbReference>
<dbReference type="GO" id="GO:0006233">
    <property type="term" value="P:dTDP biosynthetic process"/>
    <property type="evidence" value="ECO:0007669"/>
    <property type="project" value="InterPro"/>
</dbReference>
<dbReference type="CDD" id="cd01672">
    <property type="entry name" value="TMPK"/>
    <property type="match status" value="1"/>
</dbReference>
<dbReference type="GO" id="GO:0004798">
    <property type="term" value="F:dTMP kinase activity"/>
    <property type="evidence" value="ECO:0007669"/>
    <property type="project" value="UniProtKB-UniRule"/>
</dbReference>
<evidence type="ECO:0000256" key="1">
    <source>
        <dbReference type="ARBA" id="ARBA00009776"/>
    </source>
</evidence>
<dbReference type="Proteomes" id="UP000053051">
    <property type="component" value="Unassembled WGS sequence"/>
</dbReference>
<evidence type="ECO:0000256" key="5">
    <source>
        <dbReference type="ARBA" id="ARBA00022727"/>
    </source>
</evidence>
<dbReference type="PANTHER" id="PTHR10344:SF4">
    <property type="entry name" value="UMP-CMP KINASE 2, MITOCHONDRIAL"/>
    <property type="match status" value="1"/>
</dbReference>
<evidence type="ECO:0000256" key="8">
    <source>
        <dbReference type="ARBA" id="ARBA00022840"/>
    </source>
</evidence>
<dbReference type="PANTHER" id="PTHR10344">
    <property type="entry name" value="THYMIDYLATE KINASE"/>
    <property type="match status" value="1"/>
</dbReference>
<keyword evidence="8 11" id="KW-0067">ATP-binding</keyword>
<dbReference type="Gene3D" id="3.40.50.300">
    <property type="entry name" value="P-loop containing nucleotide triphosphate hydrolases"/>
    <property type="match status" value="1"/>
</dbReference>
<comment type="similarity">
    <text evidence="1 11">Belongs to the thymidylate kinase family.</text>
</comment>
<keyword evidence="6 11" id="KW-0547">Nucleotide-binding</keyword>
<dbReference type="InterPro" id="IPR027417">
    <property type="entry name" value="P-loop_NTPase"/>
</dbReference>
<dbReference type="InterPro" id="IPR018094">
    <property type="entry name" value="Thymidylate_kinase"/>
</dbReference>
<dbReference type="SUPFAM" id="SSF52540">
    <property type="entry name" value="P-loop containing nucleoside triphosphate hydrolases"/>
    <property type="match status" value="1"/>
</dbReference>
<dbReference type="RefSeq" id="WP_008235628.1">
    <property type="nucleotide sequence ID" value="NZ_CAIY01000081.1"/>
</dbReference>
<dbReference type="PROSITE" id="PS01331">
    <property type="entry name" value="THYMIDYLATE_KINASE"/>
    <property type="match status" value="1"/>
</dbReference>
<evidence type="ECO:0000313" key="13">
    <source>
        <dbReference type="EMBL" id="CCH68187.1"/>
    </source>
</evidence>
<evidence type="ECO:0000256" key="9">
    <source>
        <dbReference type="ARBA" id="ARBA00048743"/>
    </source>
</evidence>
<protein>
    <recommendedName>
        <fullName evidence="3 11">Thymidylate kinase</fullName>
        <ecNumber evidence="2 11">2.7.4.9</ecNumber>
    </recommendedName>
    <alternativeName>
        <fullName evidence="11">dTMP kinase</fullName>
    </alternativeName>
</protein>
<keyword evidence="4 11" id="KW-0808">Transferase</keyword>
<feature type="binding site" evidence="11">
    <location>
        <begin position="10"/>
        <end position="17"/>
    </location>
    <ligand>
        <name>ATP</name>
        <dbReference type="ChEBI" id="CHEBI:30616"/>
    </ligand>
</feature>
<dbReference type="AlphaFoldDB" id="M1X0A3"/>
<name>M1X0A3_9NOST</name>
<evidence type="ECO:0000259" key="12">
    <source>
        <dbReference type="Pfam" id="PF02223"/>
    </source>
</evidence>
<organism evidence="13 14">
    <name type="scientific">Richelia intracellularis HH01</name>
    <dbReference type="NCBI Taxonomy" id="1165094"/>
    <lineage>
        <taxon>Bacteria</taxon>
        <taxon>Bacillati</taxon>
        <taxon>Cyanobacteriota</taxon>
        <taxon>Cyanophyceae</taxon>
        <taxon>Nostocales</taxon>
        <taxon>Nostocaceae</taxon>
        <taxon>Richelia</taxon>
    </lineage>
</organism>
<comment type="function">
    <text evidence="10 11">Phosphorylation of dTMP to form dTDP in both de novo and salvage pathways of dTTP synthesis.</text>
</comment>
<dbReference type="NCBIfam" id="TIGR00041">
    <property type="entry name" value="DTMP_kinase"/>
    <property type="match status" value="1"/>
</dbReference>
<evidence type="ECO:0000256" key="11">
    <source>
        <dbReference type="HAMAP-Rule" id="MF_00165"/>
    </source>
</evidence>
<keyword evidence="7 11" id="KW-0418">Kinase</keyword>
<keyword evidence="14" id="KW-1185">Reference proteome</keyword>
<dbReference type="GO" id="GO:0006227">
    <property type="term" value="P:dUDP biosynthetic process"/>
    <property type="evidence" value="ECO:0007669"/>
    <property type="project" value="TreeGrafter"/>
</dbReference>
<dbReference type="EMBL" id="CAIY01000081">
    <property type="protein sequence ID" value="CCH68187.1"/>
    <property type="molecule type" value="Genomic_DNA"/>
</dbReference>
<feature type="domain" description="Thymidylate kinase-like" evidence="12">
    <location>
        <begin position="8"/>
        <end position="199"/>
    </location>
</feature>
<dbReference type="GO" id="GO:0005829">
    <property type="term" value="C:cytosol"/>
    <property type="evidence" value="ECO:0007669"/>
    <property type="project" value="TreeGrafter"/>
</dbReference>
<dbReference type="FunFam" id="3.40.50.300:FF:000225">
    <property type="entry name" value="Thymidylate kinase"/>
    <property type="match status" value="1"/>
</dbReference>
<dbReference type="OrthoDB" id="9774907at2"/>
<evidence type="ECO:0000256" key="7">
    <source>
        <dbReference type="ARBA" id="ARBA00022777"/>
    </source>
</evidence>
<evidence type="ECO:0000256" key="6">
    <source>
        <dbReference type="ARBA" id="ARBA00022741"/>
    </source>
</evidence>
<dbReference type="InterPro" id="IPR018095">
    <property type="entry name" value="Thymidylate_kin_CS"/>
</dbReference>
<dbReference type="STRING" id="1165094.RINTHH_20320"/>
<dbReference type="EC" id="2.7.4.9" evidence="2 11"/>
<accession>M1X0A3</accession>
<comment type="catalytic activity">
    <reaction evidence="9 11">
        <text>dTMP + ATP = dTDP + ADP</text>
        <dbReference type="Rhea" id="RHEA:13517"/>
        <dbReference type="ChEBI" id="CHEBI:30616"/>
        <dbReference type="ChEBI" id="CHEBI:58369"/>
        <dbReference type="ChEBI" id="CHEBI:63528"/>
        <dbReference type="ChEBI" id="CHEBI:456216"/>
        <dbReference type="EC" id="2.7.4.9"/>
    </reaction>
</comment>
<sequence>MNGKLIVFEGVEGCGKTSQIRLCYEWLQSLHIPTITTRQPGGTKLGVHLQSLLLNKIGNQHTSDRAELLLYAADRSQHIDQLIKPNLASGKIILCDRYIYSTIAYQGYGRGLDMDLINQINFIATTGIASDLTFWLDVDVEVGLNRKRRNGDEFDRIEQENIDFHRRVQEGYATLASSNPHTITHINGNLTKQAVQQKIQKVLENWLAEWRKEN</sequence>
<comment type="caution">
    <text evidence="13">The sequence shown here is derived from an EMBL/GenBank/DDBJ whole genome shotgun (WGS) entry which is preliminary data.</text>
</comment>
<keyword evidence="5 11" id="KW-0545">Nucleotide biosynthesis</keyword>
<evidence type="ECO:0000256" key="2">
    <source>
        <dbReference type="ARBA" id="ARBA00012980"/>
    </source>
</evidence>
<dbReference type="GO" id="GO:0006235">
    <property type="term" value="P:dTTP biosynthetic process"/>
    <property type="evidence" value="ECO:0007669"/>
    <property type="project" value="UniProtKB-UniRule"/>
</dbReference>
<proteinExistence type="inferred from homology"/>
<evidence type="ECO:0000256" key="4">
    <source>
        <dbReference type="ARBA" id="ARBA00022679"/>
    </source>
</evidence>
<dbReference type="InterPro" id="IPR039430">
    <property type="entry name" value="Thymidylate_kin-like_dom"/>
</dbReference>